<evidence type="ECO:0000256" key="3">
    <source>
        <dbReference type="PROSITE-ProRule" id="PRU00284"/>
    </source>
</evidence>
<proteinExistence type="inferred from homology"/>
<dbReference type="PANTHER" id="PTHR32089">
    <property type="entry name" value="METHYL-ACCEPTING CHEMOTAXIS PROTEIN MCPB"/>
    <property type="match status" value="1"/>
</dbReference>
<evidence type="ECO:0000256" key="2">
    <source>
        <dbReference type="ARBA" id="ARBA00029447"/>
    </source>
</evidence>
<feature type="domain" description="Methyl-accepting transducer" evidence="6">
    <location>
        <begin position="424"/>
        <end position="667"/>
    </location>
</feature>
<dbReference type="PANTHER" id="PTHR32089:SF112">
    <property type="entry name" value="LYSOZYME-LIKE PROTEIN-RELATED"/>
    <property type="match status" value="1"/>
</dbReference>
<feature type="domain" description="HAMP" evidence="7">
    <location>
        <begin position="366"/>
        <end position="419"/>
    </location>
</feature>
<protein>
    <recommendedName>
        <fullName evidence="10">Methyl-accepting chemotaxis protein</fullName>
    </recommendedName>
</protein>
<keyword evidence="5" id="KW-1133">Transmembrane helix</keyword>
<dbReference type="Pfam" id="PF00672">
    <property type="entry name" value="HAMP"/>
    <property type="match status" value="1"/>
</dbReference>
<dbReference type="SUPFAM" id="SSF58104">
    <property type="entry name" value="Methyl-accepting chemotaxis protein (MCP) signaling domain"/>
    <property type="match status" value="1"/>
</dbReference>
<dbReference type="AlphaFoldDB" id="A0A3G1KUU4"/>
<gene>
    <name evidence="8" type="ORF">DCMF_17110</name>
</gene>
<feature type="transmembrane region" description="Helical" evidence="5">
    <location>
        <begin position="341"/>
        <end position="364"/>
    </location>
</feature>
<evidence type="ECO:0000259" key="7">
    <source>
        <dbReference type="PROSITE" id="PS50885"/>
    </source>
</evidence>
<dbReference type="PROSITE" id="PS50885">
    <property type="entry name" value="HAMP"/>
    <property type="match status" value="1"/>
</dbReference>
<dbReference type="CDD" id="cd06225">
    <property type="entry name" value="HAMP"/>
    <property type="match status" value="1"/>
</dbReference>
<dbReference type="InterPro" id="IPR004089">
    <property type="entry name" value="MCPsignal_dom"/>
</dbReference>
<comment type="similarity">
    <text evidence="2">Belongs to the methyl-accepting chemotaxis (MCP) protein family.</text>
</comment>
<evidence type="ECO:0000256" key="1">
    <source>
        <dbReference type="ARBA" id="ARBA00023224"/>
    </source>
</evidence>
<evidence type="ECO:0000313" key="9">
    <source>
        <dbReference type="Proteomes" id="UP000323521"/>
    </source>
</evidence>
<evidence type="ECO:0008006" key="10">
    <source>
        <dbReference type="Google" id="ProtNLM"/>
    </source>
</evidence>
<accession>A0A3G1KUU4</accession>
<dbReference type="PROSITE" id="PS50111">
    <property type="entry name" value="CHEMOTAXIS_TRANSDUC_2"/>
    <property type="match status" value="1"/>
</dbReference>
<dbReference type="KEGG" id="fwa:DCMF_17110"/>
<organism evidence="8 9">
    <name type="scientific">Formimonas warabiya</name>
    <dbReference type="NCBI Taxonomy" id="1761012"/>
    <lineage>
        <taxon>Bacteria</taxon>
        <taxon>Bacillati</taxon>
        <taxon>Bacillota</taxon>
        <taxon>Clostridia</taxon>
        <taxon>Eubacteriales</taxon>
        <taxon>Peptococcaceae</taxon>
        <taxon>Candidatus Formimonas</taxon>
    </lineage>
</organism>
<evidence type="ECO:0000259" key="6">
    <source>
        <dbReference type="PROSITE" id="PS50111"/>
    </source>
</evidence>
<keyword evidence="9" id="KW-1185">Reference proteome</keyword>
<keyword evidence="4" id="KW-0175">Coiled coil</keyword>
<dbReference type="SMART" id="SM00283">
    <property type="entry name" value="MA"/>
    <property type="match status" value="1"/>
</dbReference>
<dbReference type="RefSeq" id="WP_148135541.1">
    <property type="nucleotide sequence ID" value="NZ_CP017634.1"/>
</dbReference>
<evidence type="ECO:0000313" key="8">
    <source>
        <dbReference type="EMBL" id="ATW26248.1"/>
    </source>
</evidence>
<dbReference type="EMBL" id="CP017634">
    <property type="protein sequence ID" value="ATW26248.1"/>
    <property type="molecule type" value="Genomic_DNA"/>
</dbReference>
<dbReference type="Pfam" id="PF00015">
    <property type="entry name" value="MCPsignal"/>
    <property type="match status" value="1"/>
</dbReference>
<keyword evidence="5" id="KW-0472">Membrane</keyword>
<feature type="transmembrane region" description="Helical" evidence="5">
    <location>
        <begin position="76"/>
        <end position="98"/>
    </location>
</feature>
<dbReference type="OrthoDB" id="9810264at2"/>
<sequence>MKTGIKVAHMKKRLISWMNDLGKKMPRGKNRWGKKYLGAGWKQASRRFLPLVKSFFYRLRQVGKKFQDAKSLGLKIGGSFTLLMVISIFIAITGFVGMNRLAHVFNQNQITVSFVDQVYQIGGSVKDYQRTGASEDITKVNDLMRELESERKKLTTSQDADGLEDMWKLVVEYQKSINSYALLKDRQDKFFNSYLTCESQGYRLMEEILTQDQGSGNVELEYELKTKITEIGLEVRGFVVDGAEGPKKEAYSLAARQKLKEAEALALTLKEKLQGQEASTHGAQLLAQIKSLGSAFEGITEADGEKVKQMAAVVKNGDTLLKAAKDQMVSGARQSNNTKRFAFALLVCATGVCFVAGMILAAVITRGITKPILTTVNFAQEISRGNLSIPDLTIHSRDEVSVLGQTLNEMKDNLNRIVTNIQDHAGDLAAASEQMLSCARLIAEGSQNQSYHLTTISAEVKELAGAAERVSNNAQNALTTVQEAKEKAQTGEENVSQAVFGMRLIHENMERSNKNSLRIGEIIKMIDKISGQTNLLALNAAIEAARAGTIGRGFGVVAQEVKKLADSSRKESQEIGQIVFAIQKGNLDTEKAVKDGSTWTERSGQSFQAIASLINLTVDKVNEITDEAQNQAIGSGNVVSVIEEVSLEVEQTAAGAQEMLATVEELGARAEQLRSMVLEFHVA</sequence>
<dbReference type="InterPro" id="IPR003660">
    <property type="entry name" value="HAMP_dom"/>
</dbReference>
<evidence type="ECO:0000256" key="4">
    <source>
        <dbReference type="SAM" id="Coils"/>
    </source>
</evidence>
<keyword evidence="5" id="KW-0812">Transmembrane</keyword>
<dbReference type="GO" id="GO:0016020">
    <property type="term" value="C:membrane"/>
    <property type="evidence" value="ECO:0007669"/>
    <property type="project" value="InterPro"/>
</dbReference>
<dbReference type="GO" id="GO:0007165">
    <property type="term" value="P:signal transduction"/>
    <property type="evidence" value="ECO:0007669"/>
    <property type="project" value="UniProtKB-KW"/>
</dbReference>
<dbReference type="SMART" id="SM00304">
    <property type="entry name" value="HAMP"/>
    <property type="match status" value="1"/>
</dbReference>
<name>A0A3G1KUU4_FORW1</name>
<feature type="coiled-coil region" evidence="4">
    <location>
        <begin position="467"/>
        <end position="494"/>
    </location>
</feature>
<reference evidence="8 9" key="1">
    <citation type="submission" date="2016-10" db="EMBL/GenBank/DDBJ databases">
        <title>Complete Genome Sequence of Peptococcaceae strain DCMF.</title>
        <authorList>
            <person name="Edwards R.J."/>
            <person name="Holland S.I."/>
            <person name="Deshpande N.P."/>
            <person name="Wong Y.K."/>
            <person name="Ertan H."/>
            <person name="Manefield M."/>
            <person name="Russell T.L."/>
            <person name="Lee M.J."/>
        </authorList>
    </citation>
    <scope>NUCLEOTIDE SEQUENCE [LARGE SCALE GENOMIC DNA]</scope>
    <source>
        <strain evidence="8 9">DCMF</strain>
    </source>
</reference>
<keyword evidence="1 3" id="KW-0807">Transducer</keyword>
<dbReference type="Gene3D" id="1.10.287.950">
    <property type="entry name" value="Methyl-accepting chemotaxis protein"/>
    <property type="match status" value="1"/>
</dbReference>
<evidence type="ECO:0000256" key="5">
    <source>
        <dbReference type="SAM" id="Phobius"/>
    </source>
</evidence>
<dbReference type="Proteomes" id="UP000323521">
    <property type="component" value="Chromosome"/>
</dbReference>